<reference evidence="1 2" key="1">
    <citation type="submission" date="2019-08" db="EMBL/GenBank/DDBJ databases">
        <title>Archangium and Cystobacter genomes.</title>
        <authorList>
            <person name="Chen I.-C.K."/>
            <person name="Wielgoss S."/>
        </authorList>
    </citation>
    <scope>NUCLEOTIDE SEQUENCE [LARGE SCALE GENOMIC DNA]</scope>
    <source>
        <strain evidence="1 2">Cbm 6</strain>
    </source>
</reference>
<gene>
    <name evidence="1" type="ORF">F0U60_35585</name>
</gene>
<keyword evidence="2" id="KW-1185">Reference proteome</keyword>
<dbReference type="RefSeq" id="WP_395806512.1">
    <property type="nucleotide sequence ID" value="NZ_CP043494.1"/>
</dbReference>
<organism evidence="1 2">
    <name type="scientific">Archangium minus</name>
    <dbReference type="NCBI Taxonomy" id="83450"/>
    <lineage>
        <taxon>Bacteria</taxon>
        <taxon>Pseudomonadati</taxon>
        <taxon>Myxococcota</taxon>
        <taxon>Myxococcia</taxon>
        <taxon>Myxococcales</taxon>
        <taxon>Cystobacterineae</taxon>
        <taxon>Archangiaceae</taxon>
        <taxon>Archangium</taxon>
    </lineage>
</organism>
<protein>
    <submittedName>
        <fullName evidence="1">Uncharacterized protein</fullName>
    </submittedName>
</protein>
<evidence type="ECO:0000313" key="1">
    <source>
        <dbReference type="EMBL" id="WNG48848.1"/>
    </source>
</evidence>
<sequence>MPITREELLRVVQEAGLVIKHLGSWSRCMDPAHRRDTHRRLYIAHACNADGHPKVDLSRFSLQHPAVLQRNPEKAKDHKGRVMGALDFERPDNEVWDAVRQALRAIREQPALFPGLIRDEP</sequence>
<name>A0ABY9X0D4_9BACT</name>
<accession>A0ABY9X0D4</accession>
<dbReference type="EMBL" id="CP043494">
    <property type="protein sequence ID" value="WNG48848.1"/>
    <property type="molecule type" value="Genomic_DNA"/>
</dbReference>
<evidence type="ECO:0000313" key="2">
    <source>
        <dbReference type="Proteomes" id="UP001611383"/>
    </source>
</evidence>
<proteinExistence type="predicted"/>
<dbReference type="Proteomes" id="UP001611383">
    <property type="component" value="Chromosome"/>
</dbReference>